<dbReference type="GO" id="GO:0006952">
    <property type="term" value="P:defense response"/>
    <property type="evidence" value="ECO:0007669"/>
    <property type="project" value="UniProtKB-KW"/>
</dbReference>
<feature type="compositionally biased region" description="Low complexity" evidence="7">
    <location>
        <begin position="166"/>
        <end position="178"/>
    </location>
</feature>
<feature type="compositionally biased region" description="Polar residues" evidence="7">
    <location>
        <begin position="1"/>
        <end position="33"/>
    </location>
</feature>
<organism evidence="9 10">
    <name type="scientific">Heracleum sosnowskyi</name>
    <dbReference type="NCBI Taxonomy" id="360622"/>
    <lineage>
        <taxon>Eukaryota</taxon>
        <taxon>Viridiplantae</taxon>
        <taxon>Streptophyta</taxon>
        <taxon>Embryophyta</taxon>
        <taxon>Tracheophyta</taxon>
        <taxon>Spermatophyta</taxon>
        <taxon>Magnoliopsida</taxon>
        <taxon>eudicotyledons</taxon>
        <taxon>Gunneridae</taxon>
        <taxon>Pentapetalae</taxon>
        <taxon>asterids</taxon>
        <taxon>campanulids</taxon>
        <taxon>Apiales</taxon>
        <taxon>Apiaceae</taxon>
        <taxon>Apioideae</taxon>
        <taxon>apioid superclade</taxon>
        <taxon>Tordylieae</taxon>
        <taxon>Tordyliinae</taxon>
        <taxon>Heracleum</taxon>
    </lineage>
</organism>
<feature type="domain" description="AP2/ERF" evidence="8">
    <location>
        <begin position="74"/>
        <end position="132"/>
    </location>
</feature>
<dbReference type="FunFam" id="3.30.730.10:FF:000001">
    <property type="entry name" value="Ethylene-responsive transcription factor 2"/>
    <property type="match status" value="1"/>
</dbReference>
<dbReference type="GO" id="GO:0003700">
    <property type="term" value="F:DNA-binding transcription factor activity"/>
    <property type="evidence" value="ECO:0007669"/>
    <property type="project" value="InterPro"/>
</dbReference>
<comment type="subcellular location">
    <subcellularLocation>
        <location evidence="1">Nucleus</location>
    </subcellularLocation>
</comment>
<dbReference type="AlphaFoldDB" id="A0AAD8JKE3"/>
<evidence type="ECO:0000256" key="1">
    <source>
        <dbReference type="ARBA" id="ARBA00004123"/>
    </source>
</evidence>
<keyword evidence="10" id="KW-1185">Reference proteome</keyword>
<dbReference type="InterPro" id="IPR001471">
    <property type="entry name" value="AP2/ERF_dom"/>
</dbReference>
<accession>A0AAD8JKE3</accession>
<dbReference type="GO" id="GO:0009873">
    <property type="term" value="P:ethylene-activated signaling pathway"/>
    <property type="evidence" value="ECO:0007669"/>
    <property type="project" value="InterPro"/>
</dbReference>
<evidence type="ECO:0000313" key="10">
    <source>
        <dbReference type="Proteomes" id="UP001237642"/>
    </source>
</evidence>
<evidence type="ECO:0000259" key="8">
    <source>
        <dbReference type="PROSITE" id="PS51032"/>
    </source>
</evidence>
<gene>
    <name evidence="9" type="ORF">POM88_003702</name>
</gene>
<keyword evidence="6" id="KW-0539">Nucleus</keyword>
<evidence type="ECO:0000256" key="6">
    <source>
        <dbReference type="ARBA" id="ARBA00023242"/>
    </source>
</evidence>
<keyword evidence="2" id="KW-0611">Plant defense</keyword>
<dbReference type="GO" id="GO:0005634">
    <property type="term" value="C:nucleus"/>
    <property type="evidence" value="ECO:0007669"/>
    <property type="project" value="UniProtKB-SubCell"/>
</dbReference>
<evidence type="ECO:0000256" key="7">
    <source>
        <dbReference type="SAM" id="MobiDB-lite"/>
    </source>
</evidence>
<feature type="compositionally biased region" description="Basic and acidic residues" evidence="7">
    <location>
        <begin position="38"/>
        <end position="68"/>
    </location>
</feature>
<reference evidence="9" key="1">
    <citation type="submission" date="2023-02" db="EMBL/GenBank/DDBJ databases">
        <title>Genome of toxic invasive species Heracleum sosnowskyi carries increased number of genes despite the absence of recent whole-genome duplications.</title>
        <authorList>
            <person name="Schelkunov M."/>
            <person name="Shtratnikova V."/>
            <person name="Makarenko M."/>
            <person name="Klepikova A."/>
            <person name="Omelchenko D."/>
            <person name="Novikova G."/>
            <person name="Obukhova E."/>
            <person name="Bogdanov V."/>
            <person name="Penin A."/>
            <person name="Logacheva M."/>
        </authorList>
    </citation>
    <scope>NUCLEOTIDE SEQUENCE</scope>
    <source>
        <strain evidence="9">Hsosn_3</strain>
        <tissue evidence="9">Leaf</tissue>
    </source>
</reference>
<feature type="region of interest" description="Disordered" evidence="7">
    <location>
        <begin position="1"/>
        <end position="68"/>
    </location>
</feature>
<dbReference type="PANTHER" id="PTHR31190:SF287">
    <property type="entry name" value="DEVELOPMENT RELATED ERF PROTEIN"/>
    <property type="match status" value="1"/>
</dbReference>
<dbReference type="PROSITE" id="PS51032">
    <property type="entry name" value="AP2_ERF"/>
    <property type="match status" value="1"/>
</dbReference>
<name>A0AAD8JKE3_9APIA</name>
<protein>
    <submittedName>
        <fullName evidence="9">Ethylene-responsive transcription factor 1B</fullName>
    </submittedName>
</protein>
<dbReference type="InterPro" id="IPR016177">
    <property type="entry name" value="DNA-bd_dom_sf"/>
</dbReference>
<keyword evidence="5" id="KW-0804">Transcription</keyword>
<keyword evidence="4" id="KW-0238">DNA-binding</keyword>
<keyword evidence="3" id="KW-0805">Transcription regulation</keyword>
<feature type="region of interest" description="Disordered" evidence="7">
    <location>
        <begin position="157"/>
        <end position="178"/>
    </location>
</feature>
<dbReference type="SUPFAM" id="SSF54171">
    <property type="entry name" value="DNA-binding domain"/>
    <property type="match status" value="1"/>
</dbReference>
<dbReference type="GO" id="GO:0003677">
    <property type="term" value="F:DNA binding"/>
    <property type="evidence" value="ECO:0007669"/>
    <property type="project" value="UniProtKB-KW"/>
</dbReference>
<evidence type="ECO:0000256" key="5">
    <source>
        <dbReference type="ARBA" id="ARBA00023163"/>
    </source>
</evidence>
<dbReference type="CDD" id="cd00018">
    <property type="entry name" value="AP2"/>
    <property type="match status" value="1"/>
</dbReference>
<dbReference type="Pfam" id="PF00847">
    <property type="entry name" value="AP2"/>
    <property type="match status" value="1"/>
</dbReference>
<dbReference type="PANTHER" id="PTHR31190">
    <property type="entry name" value="DNA-BINDING DOMAIN"/>
    <property type="match status" value="1"/>
</dbReference>
<evidence type="ECO:0000256" key="3">
    <source>
        <dbReference type="ARBA" id="ARBA00023015"/>
    </source>
</evidence>
<dbReference type="SMART" id="SM00380">
    <property type="entry name" value="AP2"/>
    <property type="match status" value="1"/>
</dbReference>
<reference evidence="9" key="2">
    <citation type="submission" date="2023-05" db="EMBL/GenBank/DDBJ databases">
        <authorList>
            <person name="Schelkunov M.I."/>
        </authorList>
    </citation>
    <scope>NUCLEOTIDE SEQUENCE</scope>
    <source>
        <strain evidence="9">Hsosn_3</strain>
        <tissue evidence="9">Leaf</tissue>
    </source>
</reference>
<evidence type="ECO:0000256" key="2">
    <source>
        <dbReference type="ARBA" id="ARBA00022821"/>
    </source>
</evidence>
<dbReference type="InterPro" id="IPR036955">
    <property type="entry name" value="AP2/ERF_dom_sf"/>
</dbReference>
<evidence type="ECO:0000256" key="4">
    <source>
        <dbReference type="ARBA" id="ARBA00023125"/>
    </source>
</evidence>
<sequence>MNFRRSSYSWDELPSSYNVDPVHNNQSSLNSPPVQIHLSDHKQKELSDTNSKDEDDLVSKPNDKQVQEIQKKKHYIGVRRRPWGKFAAEIRDSTRNGVRVWLGTFDTEEQAALVYDQAALSMRGSLAQLNFPTETVRDSLREDNYFCSSGSSPAAALKEKHKMRSISRSSRTKSSSVSGKNMVILEDLGADLLEELLGTSDTSSTCSYH</sequence>
<dbReference type="EMBL" id="JAUIZM010000001">
    <property type="protein sequence ID" value="KAK1404097.1"/>
    <property type="molecule type" value="Genomic_DNA"/>
</dbReference>
<comment type="caution">
    <text evidence="9">The sequence shown here is derived from an EMBL/GenBank/DDBJ whole genome shotgun (WGS) entry which is preliminary data.</text>
</comment>
<dbReference type="PRINTS" id="PR00367">
    <property type="entry name" value="ETHRSPELEMNT"/>
</dbReference>
<proteinExistence type="predicted"/>
<evidence type="ECO:0000313" key="9">
    <source>
        <dbReference type="EMBL" id="KAK1404097.1"/>
    </source>
</evidence>
<dbReference type="Gene3D" id="3.30.730.10">
    <property type="entry name" value="AP2/ERF domain"/>
    <property type="match status" value="1"/>
</dbReference>
<dbReference type="InterPro" id="IPR044808">
    <property type="entry name" value="ERF_plant"/>
</dbReference>
<dbReference type="Proteomes" id="UP001237642">
    <property type="component" value="Unassembled WGS sequence"/>
</dbReference>